<gene>
    <name evidence="6" type="ORF">KC01_LOCUS29426</name>
</gene>
<dbReference type="InterPro" id="IPR010909">
    <property type="entry name" value="PLAC"/>
</dbReference>
<reference evidence="6 7" key="1">
    <citation type="submission" date="2024-04" db="EMBL/GenBank/DDBJ databases">
        <authorList>
            <person name="Waldvogel A.-M."/>
            <person name="Schoenle A."/>
        </authorList>
    </citation>
    <scope>NUCLEOTIDE SEQUENCE [LARGE SCALE GENOMIC DNA]</scope>
</reference>
<evidence type="ECO:0000256" key="2">
    <source>
        <dbReference type="ARBA" id="ARBA00022525"/>
    </source>
</evidence>
<evidence type="ECO:0000256" key="3">
    <source>
        <dbReference type="ARBA" id="ARBA00022729"/>
    </source>
</evidence>
<evidence type="ECO:0000313" key="6">
    <source>
        <dbReference type="EMBL" id="CAL1601460.1"/>
    </source>
</evidence>
<dbReference type="EMBL" id="OZ035825">
    <property type="protein sequence ID" value="CAL1601460.1"/>
    <property type="molecule type" value="Genomic_DNA"/>
</dbReference>
<keyword evidence="3" id="KW-0732">Signal</keyword>
<dbReference type="AlphaFoldDB" id="A0AAV2LGL0"/>
<feature type="domain" description="PLAC" evidence="5">
    <location>
        <begin position="70"/>
        <end position="107"/>
    </location>
</feature>
<dbReference type="Pfam" id="PF19030">
    <property type="entry name" value="TSP1_ADAMTS"/>
    <property type="match status" value="1"/>
</dbReference>
<dbReference type="SMART" id="SM00209">
    <property type="entry name" value="TSP1"/>
    <property type="match status" value="1"/>
</dbReference>
<protein>
    <recommendedName>
        <fullName evidence="5">PLAC domain-containing protein</fullName>
    </recommendedName>
</protein>
<dbReference type="SUPFAM" id="SSF82895">
    <property type="entry name" value="TSP-1 type 1 repeat"/>
    <property type="match status" value="1"/>
</dbReference>
<keyword evidence="2" id="KW-0964">Secreted</keyword>
<organism evidence="6 7">
    <name type="scientific">Knipowitschia caucasica</name>
    <name type="common">Caucasian dwarf goby</name>
    <name type="synonym">Pomatoschistus caucasicus</name>
    <dbReference type="NCBI Taxonomy" id="637954"/>
    <lineage>
        <taxon>Eukaryota</taxon>
        <taxon>Metazoa</taxon>
        <taxon>Chordata</taxon>
        <taxon>Craniata</taxon>
        <taxon>Vertebrata</taxon>
        <taxon>Euteleostomi</taxon>
        <taxon>Actinopterygii</taxon>
        <taxon>Neopterygii</taxon>
        <taxon>Teleostei</taxon>
        <taxon>Neoteleostei</taxon>
        <taxon>Acanthomorphata</taxon>
        <taxon>Gobiaria</taxon>
        <taxon>Gobiiformes</taxon>
        <taxon>Gobioidei</taxon>
        <taxon>Gobiidae</taxon>
        <taxon>Gobiinae</taxon>
        <taxon>Knipowitschia</taxon>
    </lineage>
</organism>
<evidence type="ECO:0000259" key="5">
    <source>
        <dbReference type="PROSITE" id="PS50900"/>
    </source>
</evidence>
<evidence type="ECO:0000313" key="7">
    <source>
        <dbReference type="Proteomes" id="UP001497482"/>
    </source>
</evidence>
<keyword evidence="4" id="KW-0677">Repeat</keyword>
<dbReference type="FunFam" id="2.20.100.10:FF:000005">
    <property type="entry name" value="ADAM metallopeptidase with thrombospondin type 1 motif 9"/>
    <property type="match status" value="1"/>
</dbReference>
<proteinExistence type="predicted"/>
<dbReference type="InterPro" id="IPR000884">
    <property type="entry name" value="TSP1_rpt"/>
</dbReference>
<dbReference type="PROSITE" id="PS50900">
    <property type="entry name" value="PLAC"/>
    <property type="match status" value="1"/>
</dbReference>
<dbReference type="PROSITE" id="PS50092">
    <property type="entry name" value="TSP1"/>
    <property type="match status" value="1"/>
</dbReference>
<name>A0AAV2LGL0_KNICA</name>
<sequence>MAAQVCILKPCGVQWYVSEWSTCSRSCNGGYRVREVRCLTNNIAPSENCDPQEIPNAQEECKKQPCLEDIDLQCSDQYHKCMVVVQARLCIYPYYRSVCCASCSRAQKTLSTTLHKNRIRR</sequence>
<evidence type="ECO:0000256" key="4">
    <source>
        <dbReference type="ARBA" id="ARBA00022737"/>
    </source>
</evidence>
<dbReference type="Proteomes" id="UP001497482">
    <property type="component" value="Chromosome 3"/>
</dbReference>
<dbReference type="Pfam" id="PF08686">
    <property type="entry name" value="PLAC"/>
    <property type="match status" value="1"/>
</dbReference>
<comment type="subcellular location">
    <subcellularLocation>
        <location evidence="1">Secreted</location>
    </subcellularLocation>
</comment>
<dbReference type="InterPro" id="IPR036383">
    <property type="entry name" value="TSP1_rpt_sf"/>
</dbReference>
<dbReference type="GO" id="GO:0005576">
    <property type="term" value="C:extracellular region"/>
    <property type="evidence" value="ECO:0007669"/>
    <property type="project" value="UniProtKB-SubCell"/>
</dbReference>
<evidence type="ECO:0000256" key="1">
    <source>
        <dbReference type="ARBA" id="ARBA00004613"/>
    </source>
</evidence>
<accession>A0AAV2LGL0</accession>
<keyword evidence="7" id="KW-1185">Reference proteome</keyword>
<dbReference type="Gene3D" id="2.20.100.10">
    <property type="entry name" value="Thrombospondin type-1 (TSP1) repeat"/>
    <property type="match status" value="1"/>
</dbReference>